<dbReference type="RefSeq" id="XP_066079364.1">
    <property type="nucleotide sequence ID" value="XM_066223267.1"/>
</dbReference>
<feature type="region of interest" description="Disordered" evidence="1">
    <location>
        <begin position="78"/>
        <end position="115"/>
    </location>
</feature>
<feature type="domain" description="C2H2-type" evidence="2">
    <location>
        <begin position="157"/>
        <end position="178"/>
    </location>
</feature>
<accession>A0AAX4K4W8</accession>
<reference evidence="3 4" key="1">
    <citation type="submission" date="2024-01" db="EMBL/GenBank/DDBJ databases">
        <title>Comparative genomics of Cryptococcus and Kwoniella reveals pathogenesis evolution and contrasting modes of karyotype evolution via chromosome fusion or intercentromeric recombination.</title>
        <authorList>
            <person name="Coelho M.A."/>
            <person name="David-Palma M."/>
            <person name="Shea T."/>
            <person name="Bowers K."/>
            <person name="McGinley-Smith S."/>
            <person name="Mohammad A.W."/>
            <person name="Gnirke A."/>
            <person name="Yurkov A.M."/>
            <person name="Nowrousian M."/>
            <person name="Sun S."/>
            <person name="Cuomo C.A."/>
            <person name="Heitman J."/>
        </authorList>
    </citation>
    <scope>NUCLEOTIDE SEQUENCE [LARGE SCALE GENOMIC DNA]</scope>
    <source>
        <strain evidence="3 4">CBS 6074</strain>
    </source>
</reference>
<organism evidence="3 4">
    <name type="scientific">Kwoniella dendrophila CBS 6074</name>
    <dbReference type="NCBI Taxonomy" id="1295534"/>
    <lineage>
        <taxon>Eukaryota</taxon>
        <taxon>Fungi</taxon>
        <taxon>Dikarya</taxon>
        <taxon>Basidiomycota</taxon>
        <taxon>Agaricomycotina</taxon>
        <taxon>Tremellomycetes</taxon>
        <taxon>Tremellales</taxon>
        <taxon>Cryptococcaceae</taxon>
        <taxon>Kwoniella</taxon>
    </lineage>
</organism>
<feature type="compositionally biased region" description="Low complexity" evidence="1">
    <location>
        <begin position="270"/>
        <end position="281"/>
    </location>
</feature>
<dbReference type="Proteomes" id="UP001355207">
    <property type="component" value="Chromosome 11"/>
</dbReference>
<evidence type="ECO:0000313" key="3">
    <source>
        <dbReference type="EMBL" id="WWC92602.1"/>
    </source>
</evidence>
<keyword evidence="4" id="KW-1185">Reference proteome</keyword>
<gene>
    <name evidence="3" type="ORF">L201_007561</name>
</gene>
<dbReference type="InterPro" id="IPR013087">
    <property type="entry name" value="Znf_C2H2_type"/>
</dbReference>
<feature type="compositionally biased region" description="Low complexity" evidence="1">
    <location>
        <begin position="97"/>
        <end position="106"/>
    </location>
</feature>
<sequence>MVLLECPLCSAILDSTDSLDQHLDEEHHDDTSIKKRLGIDRPFMELNPGHIPLILFPVVLVSPGTVFIPSDHPCNIVPQDEDLAQPTFGDGEDRSRASAPSGSGPATHYCGDDDIIPRMSPSTAPLRLRGGCPDVDDVYEPLPSSSRPASHPITATCPLCNEDLTASHDFAGHVRRDHQGMEVTPAQAARYGCVVCQCGAVLKGRGFAQHQKSCAIGRILSQPVQSTPNRHVHQNETPVNTSAGQHSPSRSSPTAGPAPPNRPATPPPDSNSDQPQPTPQQKYFSLTNLPGRFRRLPPGVVKPFTTAAGNAAGTYIDNPSEENLVNFMSLVKVALVPGLRNKCSGWSLSSFPNVDFPTPHATENVSRHPAVQATRLIETGRPGAAMRALENESPIADPTPDTLNALRQLHPTDDSPGAIDRTFPVRRIEPPDEDDIRAALRTFKKDTSPGISGWTWNLLNLAFKDPRVPHLFDNSELGLKINRLKSKTVSIADIRLHGFKLLGSIVGPEKAQLDGVTVEVKEFRAKCDLLQQLPSQHANILFNTCILPKLYHLLRLTSPDACRAAWVETDTVVRQVVSWLRWSTGREDVDSVLISLPTRLGGLGFTSFLDASPLAFAASVELSDKVLSKFVPGVTALDQITSQKERLTKFHEDQHIALCTRLSDLDRSVVLQAGSLAGRRWLSSYPSNWTYSLTDAQFAFALRHRTLTPLETSTCAQCNKRGINFYHDENCKELKGYRTRRHESLKYALANALDTTPNCDVEIEPLILNRDPGSVRRNDIRYSGSVEAGLGPMEFDVKVTGLSTGQYVPRETDRYFNSDPIKQTTESNERALLKAWQAKVDSLERVNALVVAQARFHPVIFSSGGLSDSKTSHTLSRVKEKLIPGVYSHMLQVISCGLARSRAKARMKVEGVTARRGGFLKYALANALDTTPNCDVEIEPLILNRDPGSVRRNDIRYSGSVEAGLGPMEFDVKVTGLSTGQYVPRETDRYFNSDPIKQTTESNERALLKAWQAKVDSLERVNALVVAQARFHPVIFSSGGLSDSKTSHTLSRVKEKLIPGVYSHMLQVISCGLARSRAKARMKVEGVTARRGGL</sequence>
<feature type="compositionally biased region" description="Pro residues" evidence="1">
    <location>
        <begin position="256"/>
        <end position="269"/>
    </location>
</feature>
<dbReference type="EMBL" id="CP144108">
    <property type="protein sequence ID" value="WWC92602.1"/>
    <property type="molecule type" value="Genomic_DNA"/>
</dbReference>
<feature type="domain" description="C2H2-type" evidence="2">
    <location>
        <begin position="6"/>
        <end position="28"/>
    </location>
</feature>
<dbReference type="SMART" id="SM00355">
    <property type="entry name" value="ZnF_C2H2"/>
    <property type="match status" value="2"/>
</dbReference>
<proteinExistence type="predicted"/>
<evidence type="ECO:0000256" key="1">
    <source>
        <dbReference type="SAM" id="MobiDB-lite"/>
    </source>
</evidence>
<dbReference type="GeneID" id="91098229"/>
<feature type="compositionally biased region" description="Polar residues" evidence="1">
    <location>
        <begin position="225"/>
        <end position="252"/>
    </location>
</feature>
<feature type="region of interest" description="Disordered" evidence="1">
    <location>
        <begin position="225"/>
        <end position="284"/>
    </location>
</feature>
<evidence type="ECO:0000313" key="4">
    <source>
        <dbReference type="Proteomes" id="UP001355207"/>
    </source>
</evidence>
<name>A0AAX4K4W8_9TREE</name>
<dbReference type="PROSITE" id="PS00028">
    <property type="entry name" value="ZINC_FINGER_C2H2_1"/>
    <property type="match status" value="2"/>
</dbReference>
<dbReference type="AlphaFoldDB" id="A0AAX4K4W8"/>
<evidence type="ECO:0000259" key="2">
    <source>
        <dbReference type="PROSITE" id="PS00028"/>
    </source>
</evidence>
<protein>
    <recommendedName>
        <fullName evidence="2">C2H2-type domain-containing protein</fullName>
    </recommendedName>
</protein>